<dbReference type="InterPro" id="IPR001647">
    <property type="entry name" value="HTH_TetR"/>
</dbReference>
<comment type="caution">
    <text evidence="7">The sequence shown here is derived from an EMBL/GenBank/DDBJ whole genome shotgun (WGS) entry which is preliminary data.</text>
</comment>
<accession>A0A919G886</accession>
<feature type="region of interest" description="Disordered" evidence="5">
    <location>
        <begin position="1"/>
        <end position="45"/>
    </location>
</feature>
<reference evidence="7" key="1">
    <citation type="journal article" date="2014" name="Int. J. Syst. Evol. Microbiol.">
        <title>Complete genome sequence of Corynebacterium casei LMG S-19264T (=DSM 44701T), isolated from a smear-ripened cheese.</title>
        <authorList>
            <consortium name="US DOE Joint Genome Institute (JGI-PGF)"/>
            <person name="Walter F."/>
            <person name="Albersmeier A."/>
            <person name="Kalinowski J."/>
            <person name="Ruckert C."/>
        </authorList>
    </citation>
    <scope>NUCLEOTIDE SEQUENCE</scope>
    <source>
        <strain evidence="7">JCM 5069</strain>
    </source>
</reference>
<dbReference type="PANTHER" id="PTHR30055:SF238">
    <property type="entry name" value="MYCOFACTOCIN BIOSYNTHESIS TRANSCRIPTIONAL REGULATOR MFTR-RELATED"/>
    <property type="match status" value="1"/>
</dbReference>
<dbReference type="PANTHER" id="PTHR30055">
    <property type="entry name" value="HTH-TYPE TRANSCRIPTIONAL REGULATOR RUTR"/>
    <property type="match status" value="1"/>
</dbReference>
<evidence type="ECO:0000313" key="7">
    <source>
        <dbReference type="EMBL" id="GHH79656.1"/>
    </source>
</evidence>
<evidence type="ECO:0000259" key="6">
    <source>
        <dbReference type="PROSITE" id="PS50977"/>
    </source>
</evidence>
<keyword evidence="2 4" id="KW-0238">DNA-binding</keyword>
<dbReference type="InterPro" id="IPR050109">
    <property type="entry name" value="HTH-type_TetR-like_transc_reg"/>
</dbReference>
<dbReference type="PRINTS" id="PR00455">
    <property type="entry name" value="HTHTETR"/>
</dbReference>
<evidence type="ECO:0000256" key="3">
    <source>
        <dbReference type="ARBA" id="ARBA00023163"/>
    </source>
</evidence>
<dbReference type="GO" id="GO:0003700">
    <property type="term" value="F:DNA-binding transcription factor activity"/>
    <property type="evidence" value="ECO:0007669"/>
    <property type="project" value="TreeGrafter"/>
</dbReference>
<feature type="DNA-binding region" description="H-T-H motif" evidence="4">
    <location>
        <begin position="67"/>
        <end position="86"/>
    </location>
</feature>
<dbReference type="SUPFAM" id="SSF46689">
    <property type="entry name" value="Homeodomain-like"/>
    <property type="match status" value="1"/>
</dbReference>
<evidence type="ECO:0000313" key="8">
    <source>
        <dbReference type="Proteomes" id="UP000603708"/>
    </source>
</evidence>
<evidence type="ECO:0000256" key="5">
    <source>
        <dbReference type="SAM" id="MobiDB-lite"/>
    </source>
</evidence>
<name>A0A919G886_9ACTN</name>
<protein>
    <submittedName>
        <fullName evidence="7">TetR family transcriptional regulator</fullName>
    </submittedName>
</protein>
<evidence type="ECO:0000256" key="1">
    <source>
        <dbReference type="ARBA" id="ARBA00023015"/>
    </source>
</evidence>
<organism evidence="7 8">
    <name type="scientific">Streptomyces sulfonofaciens</name>
    <dbReference type="NCBI Taxonomy" id="68272"/>
    <lineage>
        <taxon>Bacteria</taxon>
        <taxon>Bacillati</taxon>
        <taxon>Actinomycetota</taxon>
        <taxon>Actinomycetes</taxon>
        <taxon>Kitasatosporales</taxon>
        <taxon>Streptomycetaceae</taxon>
        <taxon>Streptomyces</taxon>
    </lineage>
</organism>
<dbReference type="PROSITE" id="PS50977">
    <property type="entry name" value="HTH_TETR_2"/>
    <property type="match status" value="1"/>
</dbReference>
<dbReference type="AlphaFoldDB" id="A0A919G886"/>
<dbReference type="Gene3D" id="1.10.357.10">
    <property type="entry name" value="Tetracycline Repressor, domain 2"/>
    <property type="match status" value="1"/>
</dbReference>
<dbReference type="Proteomes" id="UP000603708">
    <property type="component" value="Unassembled WGS sequence"/>
</dbReference>
<feature type="domain" description="HTH tetR-type" evidence="6">
    <location>
        <begin position="44"/>
        <end position="104"/>
    </location>
</feature>
<sequence>MGAREAARDGGTGTTVQQPGTRAAERAEGPRPSGRPPLTERRKAETRLDIAYEAVRLFAERGVAATSGEDIARAAGISPRTLWRYFPSKEECVRPLLSTGLETTARRLRELPADRPLREGLEAGLPQAGEADTTTAQLQLIRLLPGEPGLRAVWLRVHHDAEHVFAGIIAARTGADPADLVPRLKAVMLNGALRVAAEEWARRSAEADQAAGVEGFRQAVLQATEALGL</sequence>
<keyword evidence="3" id="KW-0804">Transcription</keyword>
<dbReference type="InterPro" id="IPR009057">
    <property type="entry name" value="Homeodomain-like_sf"/>
</dbReference>
<keyword evidence="8" id="KW-1185">Reference proteome</keyword>
<evidence type="ECO:0000256" key="4">
    <source>
        <dbReference type="PROSITE-ProRule" id="PRU00335"/>
    </source>
</evidence>
<dbReference type="EMBL" id="BNCD01000008">
    <property type="protein sequence ID" value="GHH79656.1"/>
    <property type="molecule type" value="Genomic_DNA"/>
</dbReference>
<proteinExistence type="predicted"/>
<dbReference type="GO" id="GO:0000976">
    <property type="term" value="F:transcription cis-regulatory region binding"/>
    <property type="evidence" value="ECO:0007669"/>
    <property type="project" value="TreeGrafter"/>
</dbReference>
<dbReference type="Pfam" id="PF00440">
    <property type="entry name" value="TetR_N"/>
    <property type="match status" value="1"/>
</dbReference>
<evidence type="ECO:0000256" key="2">
    <source>
        <dbReference type="ARBA" id="ARBA00023125"/>
    </source>
</evidence>
<dbReference type="InterPro" id="IPR041347">
    <property type="entry name" value="MftR_C"/>
</dbReference>
<keyword evidence="1" id="KW-0805">Transcription regulation</keyword>
<reference evidence="7" key="2">
    <citation type="submission" date="2020-09" db="EMBL/GenBank/DDBJ databases">
        <authorList>
            <person name="Sun Q."/>
            <person name="Ohkuma M."/>
        </authorList>
    </citation>
    <scope>NUCLEOTIDE SEQUENCE</scope>
    <source>
        <strain evidence="7">JCM 5069</strain>
    </source>
</reference>
<gene>
    <name evidence="7" type="ORF">GCM10018793_33050</name>
</gene>
<dbReference type="Pfam" id="PF17754">
    <property type="entry name" value="TetR_C_14"/>
    <property type="match status" value="1"/>
</dbReference>